<dbReference type="EMBL" id="JAUCMV010000003">
    <property type="protein sequence ID" value="KAK0408542.1"/>
    <property type="molecule type" value="Genomic_DNA"/>
</dbReference>
<dbReference type="Proteomes" id="UP001175271">
    <property type="component" value="Unassembled WGS sequence"/>
</dbReference>
<evidence type="ECO:0000256" key="1">
    <source>
        <dbReference type="SAM" id="Phobius"/>
    </source>
</evidence>
<feature type="transmembrane region" description="Helical" evidence="1">
    <location>
        <begin position="140"/>
        <end position="162"/>
    </location>
</feature>
<sequence>MICISIWAVPPSLSRTYCLNVAIPSFLFSFWQLSIFVCFEAGLVQFLDSIYAVYVFLAARIFTLYGYLYFSTMTILLSFIGYVKPQMFQSVTKTRNITFMVWIGHAWTVVCVLTLFPRLFVGIFPILAEMDFSVMMTVQVVFVLLIYMTMVVIYILAIFHVLRRIGDNRGYFTTEHRRSLTSILIYCTAPNVLCAVGLSFHVCETVQEISVWHYFDPSTTDDIKRLCASLTYWAHGLTNIRIFINVFTALIAFHDYRVAVRKAILWIATSARKALKSIFRLLM</sequence>
<feature type="transmembrane region" description="Helical" evidence="1">
    <location>
        <begin position="50"/>
        <end position="83"/>
    </location>
</feature>
<keyword evidence="1" id="KW-0812">Transmembrane</keyword>
<reference evidence="2" key="1">
    <citation type="submission" date="2023-06" db="EMBL/GenBank/DDBJ databases">
        <title>Genomic analysis of the entomopathogenic nematode Steinernema hermaphroditum.</title>
        <authorList>
            <person name="Schwarz E.M."/>
            <person name="Heppert J.K."/>
            <person name="Baniya A."/>
            <person name="Schwartz H.T."/>
            <person name="Tan C.-H."/>
            <person name="Antoshechkin I."/>
            <person name="Sternberg P.W."/>
            <person name="Goodrich-Blair H."/>
            <person name="Dillman A.R."/>
        </authorList>
    </citation>
    <scope>NUCLEOTIDE SEQUENCE</scope>
    <source>
        <strain evidence="2">PS9179</strain>
        <tissue evidence="2">Whole animal</tissue>
    </source>
</reference>
<keyword evidence="3" id="KW-1185">Reference proteome</keyword>
<gene>
    <name evidence="2" type="ORF">QR680_004015</name>
</gene>
<accession>A0AA39LT00</accession>
<protein>
    <submittedName>
        <fullName evidence="2">Uncharacterized protein</fullName>
    </submittedName>
</protein>
<feature type="transmembrane region" description="Helical" evidence="1">
    <location>
        <begin position="183"/>
        <end position="202"/>
    </location>
</feature>
<comment type="caution">
    <text evidence="2">The sequence shown here is derived from an EMBL/GenBank/DDBJ whole genome shotgun (WGS) entry which is preliminary data.</text>
</comment>
<evidence type="ECO:0000313" key="2">
    <source>
        <dbReference type="EMBL" id="KAK0408542.1"/>
    </source>
</evidence>
<dbReference type="AlphaFoldDB" id="A0AA39LT00"/>
<name>A0AA39LT00_9BILA</name>
<feature type="transmembrane region" description="Helical" evidence="1">
    <location>
        <begin position="104"/>
        <end position="128"/>
    </location>
</feature>
<feature type="transmembrane region" description="Helical" evidence="1">
    <location>
        <begin position="232"/>
        <end position="253"/>
    </location>
</feature>
<keyword evidence="1" id="KW-0472">Membrane</keyword>
<organism evidence="2 3">
    <name type="scientific">Steinernema hermaphroditum</name>
    <dbReference type="NCBI Taxonomy" id="289476"/>
    <lineage>
        <taxon>Eukaryota</taxon>
        <taxon>Metazoa</taxon>
        <taxon>Ecdysozoa</taxon>
        <taxon>Nematoda</taxon>
        <taxon>Chromadorea</taxon>
        <taxon>Rhabditida</taxon>
        <taxon>Tylenchina</taxon>
        <taxon>Panagrolaimomorpha</taxon>
        <taxon>Strongyloidoidea</taxon>
        <taxon>Steinernematidae</taxon>
        <taxon>Steinernema</taxon>
    </lineage>
</organism>
<keyword evidence="1" id="KW-1133">Transmembrane helix</keyword>
<proteinExistence type="predicted"/>
<feature type="transmembrane region" description="Helical" evidence="1">
    <location>
        <begin position="21"/>
        <end position="44"/>
    </location>
</feature>
<evidence type="ECO:0000313" key="3">
    <source>
        <dbReference type="Proteomes" id="UP001175271"/>
    </source>
</evidence>